<evidence type="ECO:0000259" key="1">
    <source>
        <dbReference type="Pfam" id="PF01844"/>
    </source>
</evidence>
<dbReference type="Gene3D" id="1.10.30.50">
    <property type="match status" value="1"/>
</dbReference>
<evidence type="ECO:0000313" key="2">
    <source>
        <dbReference type="EMBL" id="AHZ95455.1"/>
    </source>
</evidence>
<dbReference type="EMBL" id="KJ567041">
    <property type="protein sequence ID" value="AHZ95455.1"/>
    <property type="molecule type" value="Genomic_DNA"/>
</dbReference>
<dbReference type="InterPro" id="IPR003615">
    <property type="entry name" value="HNH_nuc"/>
</dbReference>
<reference evidence="2 3" key="1">
    <citation type="submission" date="2014-03" db="EMBL/GenBank/DDBJ databases">
        <authorList>
            <person name="Kramer Z.J."/>
            <person name="Fasoranti T.O."/>
            <person name="Abrahim M.R."/>
            <person name="Adkins N.L."/>
            <person name="Burke K.A."/>
            <person name="Churilla B.M."/>
            <person name="Cohen K.L."/>
            <person name="Colicchio M.A."/>
            <person name="Genkil J.S."/>
            <person name="Prout A.K."/>
            <person name="Schafer C.E."/>
            <person name="Schwarz A.G."/>
            <person name="Tish M."/>
            <person name="Vispute N."/>
            <person name="Wilkes K.E."/>
            <person name="Williams C.R."/>
            <person name="Xiao X."/>
            <person name="Yoder B.A."/>
            <person name="Yu V.J."/>
            <person name="Lapin J.S."/>
            <person name="Ott C.T."/>
            <person name="Walburn T.D."/>
            <person name="Bradley K.W."/>
            <person name="Clarke D.Q."/>
            <person name="Lewis M.F."/>
            <person name="Barker L.P."/>
            <person name="Bailey C."/>
            <person name="Asai D.J."/>
            <person name="Bowman C.A."/>
            <person name="Russell D.A."/>
            <person name="Pope W.H."/>
            <person name="Jacobs-Sera D."/>
            <person name="Hendrix R.W."/>
            <person name="Hatfull G.F."/>
        </authorList>
    </citation>
    <scope>NUCLEOTIDE SEQUENCE [LARGE SCALE GENOMIC DNA]</scope>
</reference>
<keyword evidence="2" id="KW-0540">Nuclease</keyword>
<dbReference type="RefSeq" id="YP_009963918.1">
    <property type="nucleotide sequence ID" value="NC_051724.1"/>
</dbReference>
<dbReference type="CDD" id="cd00085">
    <property type="entry name" value="HNHc"/>
    <property type="match status" value="1"/>
</dbReference>
<protein>
    <submittedName>
        <fullName evidence="2">HNH endonuclease</fullName>
    </submittedName>
</protein>
<proteinExistence type="predicted"/>
<dbReference type="Pfam" id="PF01844">
    <property type="entry name" value="HNH"/>
    <property type="match status" value="1"/>
</dbReference>
<dbReference type="Proteomes" id="UP000221944">
    <property type="component" value="Segment"/>
</dbReference>
<keyword evidence="3" id="KW-1185">Reference proteome</keyword>
<keyword evidence="2" id="KW-0378">Hydrolase</keyword>
<feature type="domain" description="HNH" evidence="1">
    <location>
        <begin position="130"/>
        <end position="160"/>
    </location>
</feature>
<accession>A0A059VGW3</accession>
<gene>
    <name evidence="2" type="primary">1</name>
    <name evidence="2" type="ORF">PBI_ZAPNER_1</name>
</gene>
<organism evidence="2 3">
    <name type="scientific">Mycobacterium phage Zapner</name>
    <dbReference type="NCBI Taxonomy" id="1486474"/>
    <lineage>
        <taxon>Viruses</taxon>
        <taxon>Duplodnaviria</taxon>
        <taxon>Heunggongvirae</taxon>
        <taxon>Uroviricota</taxon>
        <taxon>Caudoviricetes</taxon>
        <taxon>Gracegardnervirinae</taxon>
        <taxon>Avanivirus</taxon>
        <taxon>Avanivirus zapner</taxon>
    </lineage>
</organism>
<dbReference type="GO" id="GO:0004519">
    <property type="term" value="F:endonuclease activity"/>
    <property type="evidence" value="ECO:0007669"/>
    <property type="project" value="UniProtKB-KW"/>
</dbReference>
<name>A0A059VGW3_9CAUD</name>
<dbReference type="KEGG" id="vg:60335614"/>
<dbReference type="InterPro" id="IPR002711">
    <property type="entry name" value="HNH"/>
</dbReference>
<dbReference type="GeneID" id="60335614"/>
<dbReference type="GO" id="GO:0008270">
    <property type="term" value="F:zinc ion binding"/>
    <property type="evidence" value="ECO:0007669"/>
    <property type="project" value="InterPro"/>
</dbReference>
<evidence type="ECO:0000313" key="3">
    <source>
        <dbReference type="Proteomes" id="UP000221944"/>
    </source>
</evidence>
<sequence length="172" mass="19573">MRTEGREWISSTGNRRGKRPISCEECSGKCWKSSKPASDGRTLCRSCRFGSVRRSKPTTHWSCANCGVACQRVATRGQRPRLCAECRTSDWISKSRREAIYERDLWTCWLCEEHVDANLIGSRDVWRPSLDHVIPRASGGDHSEANLRLAHMWCNVTRGDGRCAPEDFRNSV</sequence>
<dbReference type="GO" id="GO:0003676">
    <property type="term" value="F:nucleic acid binding"/>
    <property type="evidence" value="ECO:0007669"/>
    <property type="project" value="InterPro"/>
</dbReference>
<keyword evidence="2" id="KW-0255">Endonuclease</keyword>